<evidence type="ECO:0000313" key="3">
    <source>
        <dbReference type="Proteomes" id="UP000316125"/>
    </source>
</evidence>
<keyword evidence="2" id="KW-0540">Nuclease</keyword>
<name>A0A4Y5YPQ5_9MICO</name>
<dbReference type="InterPro" id="IPR012654">
    <property type="entry name" value="CHP02391"/>
</dbReference>
<accession>A0A4Y5YPQ5</accession>
<feature type="domain" description="Conserved hypothetical protein CHP02391" evidence="1">
    <location>
        <begin position="112"/>
        <end position="234"/>
    </location>
</feature>
<evidence type="ECO:0000259" key="1">
    <source>
        <dbReference type="Pfam" id="PF09509"/>
    </source>
</evidence>
<proteinExistence type="predicted"/>
<dbReference type="OrthoDB" id="3189478at2"/>
<dbReference type="AlphaFoldDB" id="A0A4Y5YPQ5"/>
<dbReference type="Pfam" id="PF09509">
    <property type="entry name" value="Hypoth_Ymh"/>
    <property type="match status" value="1"/>
</dbReference>
<keyword evidence="2" id="KW-0378">Hydrolase</keyword>
<dbReference type="EMBL" id="CP041040">
    <property type="protein sequence ID" value="QDE34850.1"/>
    <property type="molecule type" value="Genomic_DNA"/>
</dbReference>
<reference evidence="2 3" key="1">
    <citation type="submission" date="2019-06" db="EMBL/GenBank/DDBJ databases">
        <title>Complete genome of Microbacterium foliorum M2.</title>
        <authorList>
            <person name="Cao G."/>
        </authorList>
    </citation>
    <scope>NUCLEOTIDE SEQUENCE [LARGE SCALE GENOMIC DNA]</scope>
    <source>
        <strain evidence="2 3">M2</strain>
    </source>
</reference>
<keyword evidence="2" id="KW-0255">Endonuclease</keyword>
<organism evidence="2 3">
    <name type="scientific">Microbacterium foliorum</name>
    <dbReference type="NCBI Taxonomy" id="104336"/>
    <lineage>
        <taxon>Bacteria</taxon>
        <taxon>Bacillati</taxon>
        <taxon>Actinomycetota</taxon>
        <taxon>Actinomycetes</taxon>
        <taxon>Micrococcales</taxon>
        <taxon>Microbacteriaceae</taxon>
        <taxon>Microbacterium</taxon>
    </lineage>
</organism>
<protein>
    <submittedName>
        <fullName evidence="2">Restriction endonuclease</fullName>
    </submittedName>
</protein>
<dbReference type="RefSeq" id="WP_140037085.1">
    <property type="nucleotide sequence ID" value="NZ_CP041040.1"/>
</dbReference>
<dbReference type="Proteomes" id="UP000316125">
    <property type="component" value="Chromosome"/>
</dbReference>
<evidence type="ECO:0000313" key="2">
    <source>
        <dbReference type="EMBL" id="QDE34850.1"/>
    </source>
</evidence>
<gene>
    <name evidence="2" type="ORF">FIV50_08615</name>
</gene>
<dbReference type="GO" id="GO:0004519">
    <property type="term" value="F:endonuclease activity"/>
    <property type="evidence" value="ECO:0007669"/>
    <property type="project" value="UniProtKB-KW"/>
</dbReference>
<sequence length="242" mass="26784">MDRVWAIEQLESFIRASTVLSDHGRGKRPTYRGDMEYPQGGPGGLIERTLVAEKILNLATPGWRPGVVTTSLDVLRPTRDAAQRAIVELRLGEELRERLDDAAGPRLIGPALHPWVWDSARSLWQSGHYREAVRAASVGVNARAQQKLGRRDVAETELFRQAFTNDAPTLGAARLRPHGDDDGKTARSFRRGIMAFAEGCYASIRNPVSHDEGELHEQTALEQLAAFSVLARWVDDASVVAR</sequence>